<evidence type="ECO:0000313" key="3">
    <source>
        <dbReference type="Proteomes" id="UP000314294"/>
    </source>
</evidence>
<proteinExistence type="predicted"/>
<dbReference type="Proteomes" id="UP000314294">
    <property type="component" value="Unassembled WGS sequence"/>
</dbReference>
<name>A0A4Z2FIS3_9TELE</name>
<sequence length="69" mass="7937">MYGYRQRQLYRSSDREKPEASFVSRAKETNPPHCVLGISPEEKESLKRLDELSGGFRQPHHGGAHHFSL</sequence>
<evidence type="ECO:0000256" key="1">
    <source>
        <dbReference type="SAM" id="MobiDB-lite"/>
    </source>
</evidence>
<comment type="caution">
    <text evidence="2">The sequence shown here is derived from an EMBL/GenBank/DDBJ whole genome shotgun (WGS) entry which is preliminary data.</text>
</comment>
<feature type="compositionally biased region" description="Basic and acidic residues" evidence="1">
    <location>
        <begin position="12"/>
        <end position="30"/>
    </location>
</feature>
<reference evidence="2 3" key="1">
    <citation type="submission" date="2019-03" db="EMBL/GenBank/DDBJ databases">
        <title>First draft genome of Liparis tanakae, snailfish: a comprehensive survey of snailfish specific genes.</title>
        <authorList>
            <person name="Kim W."/>
            <person name="Song I."/>
            <person name="Jeong J.-H."/>
            <person name="Kim D."/>
            <person name="Kim S."/>
            <person name="Ryu S."/>
            <person name="Song J.Y."/>
            <person name="Lee S.K."/>
        </authorList>
    </citation>
    <scope>NUCLEOTIDE SEQUENCE [LARGE SCALE GENOMIC DNA]</scope>
    <source>
        <tissue evidence="2">Muscle</tissue>
    </source>
</reference>
<keyword evidence="3" id="KW-1185">Reference proteome</keyword>
<feature type="region of interest" description="Disordered" evidence="1">
    <location>
        <begin position="1"/>
        <end position="37"/>
    </location>
</feature>
<organism evidence="2 3">
    <name type="scientific">Liparis tanakae</name>
    <name type="common">Tanaka's snailfish</name>
    <dbReference type="NCBI Taxonomy" id="230148"/>
    <lineage>
        <taxon>Eukaryota</taxon>
        <taxon>Metazoa</taxon>
        <taxon>Chordata</taxon>
        <taxon>Craniata</taxon>
        <taxon>Vertebrata</taxon>
        <taxon>Euteleostomi</taxon>
        <taxon>Actinopterygii</taxon>
        <taxon>Neopterygii</taxon>
        <taxon>Teleostei</taxon>
        <taxon>Neoteleostei</taxon>
        <taxon>Acanthomorphata</taxon>
        <taxon>Eupercaria</taxon>
        <taxon>Perciformes</taxon>
        <taxon>Cottioidei</taxon>
        <taxon>Cottales</taxon>
        <taxon>Liparidae</taxon>
        <taxon>Liparis</taxon>
    </lineage>
</organism>
<protein>
    <submittedName>
        <fullName evidence="2">Uncharacterized protein</fullName>
    </submittedName>
</protein>
<accession>A0A4Z2FIS3</accession>
<dbReference type="EMBL" id="SRLO01001157">
    <property type="protein sequence ID" value="TNN40820.1"/>
    <property type="molecule type" value="Genomic_DNA"/>
</dbReference>
<gene>
    <name evidence="2" type="ORF">EYF80_049011</name>
</gene>
<evidence type="ECO:0000313" key="2">
    <source>
        <dbReference type="EMBL" id="TNN40820.1"/>
    </source>
</evidence>
<dbReference type="AlphaFoldDB" id="A0A4Z2FIS3"/>